<evidence type="ECO:0000313" key="2">
    <source>
        <dbReference type="Proteomes" id="UP001239462"/>
    </source>
</evidence>
<gene>
    <name evidence="1" type="ORF">QTN89_16490</name>
</gene>
<comment type="caution">
    <text evidence="1">The sequence shown here is derived from an EMBL/GenBank/DDBJ whole genome shotgun (WGS) entry which is preliminary data.</text>
</comment>
<dbReference type="RefSeq" id="WP_230776299.1">
    <property type="nucleotide sequence ID" value="NZ_CP141221.1"/>
</dbReference>
<accession>A0ABT7PKM8</accession>
<dbReference type="EMBL" id="JASZZN010000011">
    <property type="protein sequence ID" value="MDM4017049.1"/>
    <property type="molecule type" value="Genomic_DNA"/>
</dbReference>
<organism evidence="1 2">
    <name type="scientific">Roseiconus lacunae</name>
    <dbReference type="NCBI Taxonomy" id="2605694"/>
    <lineage>
        <taxon>Bacteria</taxon>
        <taxon>Pseudomonadati</taxon>
        <taxon>Planctomycetota</taxon>
        <taxon>Planctomycetia</taxon>
        <taxon>Pirellulales</taxon>
        <taxon>Pirellulaceae</taxon>
        <taxon>Roseiconus</taxon>
    </lineage>
</organism>
<reference evidence="1 2" key="1">
    <citation type="submission" date="2023-06" db="EMBL/GenBank/DDBJ databases">
        <title>Roseiconus lacunae JC819 isolated from Gulf of Mannar region, Tamil Nadu.</title>
        <authorList>
            <person name="Pk S."/>
            <person name="Ch S."/>
            <person name="Ch V.R."/>
        </authorList>
    </citation>
    <scope>NUCLEOTIDE SEQUENCE [LARGE SCALE GENOMIC DNA]</scope>
    <source>
        <strain evidence="1 2">JC819</strain>
    </source>
</reference>
<keyword evidence="2" id="KW-1185">Reference proteome</keyword>
<proteinExistence type="predicted"/>
<dbReference type="Proteomes" id="UP001239462">
    <property type="component" value="Unassembled WGS sequence"/>
</dbReference>
<name>A0ABT7PKM8_9BACT</name>
<sequence length="255" mass="28675">MLIYKPTRMLLPYALVLLSLAFFGQKEKEDTRTEDDFRVKPIHIKSVETGAKLPNFAGLEGGFLDWADATVQTLAARKAASTPSKVYWVPYRSHDCIEARFRQNLGFEKAKMQLASWTAKDEAKIPVVLVKLYERQMRSSFADQLDESGNLLGRKPRLTQDGDQFTVSLNSTPYAFSALASKSGVTIPDSIRARYLDEETAGIYAVVPGTYPLKSRSPSKGEKTFWAICLLGGIGWIIHRRRRGEWFGRIGTEFA</sequence>
<evidence type="ECO:0000313" key="1">
    <source>
        <dbReference type="EMBL" id="MDM4017049.1"/>
    </source>
</evidence>
<protein>
    <submittedName>
        <fullName evidence="1">Uncharacterized protein</fullName>
    </submittedName>
</protein>